<sequence>MMVLPRVPGVQPAHSIAMLRPLVDSLYDSSRGSTDLINQAQNELSLLLAVLRTAETQLSFSSHHASPEIQKTLQSCHHALLDLQKLQGIEGGVGPQGQISDIRARFSDLIFELSVMNANMMISSQNNVNRILRDFTEDIKSGKREAKVISSALDDTSSDSDRESAWGKLQQELQDAGIATELSSQDRDIIMSTFRKAVDQEDLLKNITSTPEVDEPIDRLRSPAGPLAEPQALSQENGQSDKEVVTEKEENFPIPVAFEIQDTDDTSKHAWATITSPVDDFPIPVWTEPGLQSGDTDKQVVSVWQPDTLPIPVETNNRHNRTGNRTSISSSSASRSQPPAPTLSRGKRPSLMSRMKFKLTKSHDFIALIQMGGLYSIRCALEKGANVNTTNEENQTALMVAISFRHEDVVSLLLEWGAKTEKIGTHGETALGTAALRGLDDIAQRLLLHGTDPDSAKNVGKTALSQAAICGSLSMTRLLLDWGADPNAVSSNGATALACAADNGRIQTARLLLDRGAQVDKCGYPRRTPLFKAVQRGNIEMAELLLSSGADPNCQDSHKHSPMALAISLDRVEMVGIFCQHGSEFGANPIDATRISPPPARTSGGKSSAAYQYY</sequence>
<dbReference type="InterPro" id="IPR036770">
    <property type="entry name" value="Ankyrin_rpt-contain_sf"/>
</dbReference>
<evidence type="ECO:0000256" key="2">
    <source>
        <dbReference type="SAM" id="MobiDB-lite"/>
    </source>
</evidence>
<dbReference type="Gene3D" id="1.25.40.20">
    <property type="entry name" value="Ankyrin repeat-containing domain"/>
    <property type="match status" value="2"/>
</dbReference>
<protein>
    <submittedName>
        <fullName evidence="3">Uncharacterized protein</fullName>
    </submittedName>
</protein>
<feature type="repeat" description="ANK" evidence="1">
    <location>
        <begin position="492"/>
        <end position="524"/>
    </location>
</feature>
<dbReference type="Proteomes" id="UP001147746">
    <property type="component" value="Unassembled WGS sequence"/>
</dbReference>
<feature type="compositionally biased region" description="Low complexity" evidence="2">
    <location>
        <begin position="323"/>
        <end position="336"/>
    </location>
</feature>
<feature type="region of interest" description="Disordered" evidence="2">
    <location>
        <begin position="589"/>
        <end position="614"/>
    </location>
</feature>
<dbReference type="Pfam" id="PF13637">
    <property type="entry name" value="Ank_4"/>
    <property type="match status" value="1"/>
</dbReference>
<feature type="repeat" description="ANK" evidence="1">
    <location>
        <begin position="459"/>
        <end position="491"/>
    </location>
</feature>
<dbReference type="PANTHER" id="PTHR24133">
    <property type="entry name" value="ANKYRIN DOMAIN-CONTAINING"/>
    <property type="match status" value="1"/>
</dbReference>
<dbReference type="PANTHER" id="PTHR24133:SF40">
    <property type="entry name" value="ANKYRIN REPEAT DOMAIN 44"/>
    <property type="match status" value="1"/>
</dbReference>
<proteinExistence type="predicted"/>
<feature type="region of interest" description="Disordered" evidence="2">
    <location>
        <begin position="309"/>
        <end position="349"/>
    </location>
</feature>
<feature type="repeat" description="ANK" evidence="1">
    <location>
        <begin position="426"/>
        <end position="458"/>
    </location>
</feature>
<dbReference type="PROSITE" id="PS50088">
    <property type="entry name" value="ANK_REPEAT"/>
    <property type="match status" value="5"/>
</dbReference>
<evidence type="ECO:0000313" key="4">
    <source>
        <dbReference type="Proteomes" id="UP001147746"/>
    </source>
</evidence>
<keyword evidence="4" id="KW-1185">Reference proteome</keyword>
<feature type="repeat" description="ANK" evidence="1">
    <location>
        <begin position="393"/>
        <end position="425"/>
    </location>
</feature>
<feature type="region of interest" description="Disordered" evidence="2">
    <location>
        <begin position="209"/>
        <end position="242"/>
    </location>
</feature>
<keyword evidence="1" id="KW-0040">ANK repeat</keyword>
<reference evidence="3" key="1">
    <citation type="submission" date="2022-12" db="EMBL/GenBank/DDBJ databases">
        <authorList>
            <person name="Petersen C."/>
        </authorList>
    </citation>
    <scope>NUCLEOTIDE SEQUENCE</scope>
    <source>
        <strain evidence="3">IBT 21472</strain>
    </source>
</reference>
<name>A0A9W9PWV1_9EURO</name>
<gene>
    <name evidence="3" type="ORF">N7476_005256</name>
</gene>
<dbReference type="InterPro" id="IPR052391">
    <property type="entry name" value="E3_Ligase-Neurotoxin"/>
</dbReference>
<dbReference type="EMBL" id="JAPZBO010000005">
    <property type="protein sequence ID" value="KAJ5314949.1"/>
    <property type="molecule type" value="Genomic_DNA"/>
</dbReference>
<dbReference type="SUPFAM" id="SSF48403">
    <property type="entry name" value="Ankyrin repeat"/>
    <property type="match status" value="1"/>
</dbReference>
<comment type="caution">
    <text evidence="3">The sequence shown here is derived from an EMBL/GenBank/DDBJ whole genome shotgun (WGS) entry which is preliminary data.</text>
</comment>
<dbReference type="PROSITE" id="PS50297">
    <property type="entry name" value="ANK_REP_REGION"/>
    <property type="match status" value="3"/>
</dbReference>
<reference evidence="3" key="2">
    <citation type="journal article" date="2023" name="IMA Fungus">
        <title>Comparative genomic study of the Penicillium genus elucidates a diverse pangenome and 15 lateral gene transfer events.</title>
        <authorList>
            <person name="Petersen C."/>
            <person name="Sorensen T."/>
            <person name="Nielsen M.R."/>
            <person name="Sondergaard T.E."/>
            <person name="Sorensen J.L."/>
            <person name="Fitzpatrick D.A."/>
            <person name="Frisvad J.C."/>
            <person name="Nielsen K.L."/>
        </authorList>
    </citation>
    <scope>NUCLEOTIDE SEQUENCE</scope>
    <source>
        <strain evidence="3">IBT 21472</strain>
    </source>
</reference>
<organism evidence="3 4">
    <name type="scientific">Penicillium atrosanguineum</name>
    <dbReference type="NCBI Taxonomy" id="1132637"/>
    <lineage>
        <taxon>Eukaryota</taxon>
        <taxon>Fungi</taxon>
        <taxon>Dikarya</taxon>
        <taxon>Ascomycota</taxon>
        <taxon>Pezizomycotina</taxon>
        <taxon>Eurotiomycetes</taxon>
        <taxon>Eurotiomycetidae</taxon>
        <taxon>Eurotiales</taxon>
        <taxon>Aspergillaceae</taxon>
        <taxon>Penicillium</taxon>
    </lineage>
</organism>
<evidence type="ECO:0000256" key="1">
    <source>
        <dbReference type="PROSITE-ProRule" id="PRU00023"/>
    </source>
</evidence>
<feature type="repeat" description="ANK" evidence="1">
    <location>
        <begin position="525"/>
        <end position="557"/>
    </location>
</feature>
<feature type="compositionally biased region" description="Polar residues" evidence="2">
    <location>
        <begin position="604"/>
        <end position="614"/>
    </location>
</feature>
<accession>A0A9W9PWV1</accession>
<dbReference type="InterPro" id="IPR002110">
    <property type="entry name" value="Ankyrin_rpt"/>
</dbReference>
<dbReference type="SMART" id="SM00248">
    <property type="entry name" value="ANK"/>
    <property type="match status" value="6"/>
</dbReference>
<dbReference type="AlphaFoldDB" id="A0A9W9PWV1"/>
<dbReference type="Pfam" id="PF12796">
    <property type="entry name" value="Ank_2"/>
    <property type="match status" value="2"/>
</dbReference>
<evidence type="ECO:0000313" key="3">
    <source>
        <dbReference type="EMBL" id="KAJ5314949.1"/>
    </source>
</evidence>